<dbReference type="EMBL" id="CP078093">
    <property type="protein sequence ID" value="QXM07279.1"/>
    <property type="molecule type" value="Genomic_DNA"/>
</dbReference>
<organism evidence="1 2">
    <name type="scientific">Crassaminicella indica</name>
    <dbReference type="NCBI Taxonomy" id="2855394"/>
    <lineage>
        <taxon>Bacteria</taxon>
        <taxon>Bacillati</taxon>
        <taxon>Bacillota</taxon>
        <taxon>Clostridia</taxon>
        <taxon>Eubacteriales</taxon>
        <taxon>Clostridiaceae</taxon>
        <taxon>Crassaminicella</taxon>
    </lineage>
</organism>
<evidence type="ECO:0000313" key="1">
    <source>
        <dbReference type="EMBL" id="QXM07279.1"/>
    </source>
</evidence>
<accession>A0ABX8RDV8</accession>
<gene>
    <name evidence="1" type="ORF">KVH43_06225</name>
</gene>
<name>A0ABX8RDV8_9CLOT</name>
<sequence>MDNSILHKFQNSVSEVLIRHKSILDIISKYQESCARVNRSIIKAATSCGCIHINAKAQEIPKDISYDELKDFLENHISGDLCDICKDKINEEMGNHLFYLVAICNSLDLDIHEILTKQCKNINTLGKYSLY</sequence>
<evidence type="ECO:0000313" key="2">
    <source>
        <dbReference type="Proteomes" id="UP000886818"/>
    </source>
</evidence>
<dbReference type="Proteomes" id="UP000886818">
    <property type="component" value="Chromosome"/>
</dbReference>
<proteinExistence type="predicted"/>
<dbReference type="RefSeq" id="WP_218283965.1">
    <property type="nucleotide sequence ID" value="NZ_CP078093.1"/>
</dbReference>
<reference evidence="1" key="1">
    <citation type="submission" date="2021-07" db="EMBL/GenBank/DDBJ databases">
        <title>Complete genome sequence of Crassaminicella sp. 143-21, isolated from a deep-sea hydrothermal vent.</title>
        <authorList>
            <person name="Li X."/>
        </authorList>
    </citation>
    <scope>NUCLEOTIDE SEQUENCE</scope>
    <source>
        <strain evidence="1">143-21</strain>
    </source>
</reference>
<protein>
    <submittedName>
        <fullName evidence="1">DUF1573 domain-containing protein</fullName>
    </submittedName>
</protein>
<keyword evidence="2" id="KW-1185">Reference proteome</keyword>